<evidence type="ECO:0000256" key="1">
    <source>
        <dbReference type="SAM" id="Phobius"/>
    </source>
</evidence>
<dbReference type="Pfam" id="PF06051">
    <property type="entry name" value="DUF928"/>
    <property type="match status" value="1"/>
</dbReference>
<dbReference type="InterPro" id="IPR010328">
    <property type="entry name" value="DUF928"/>
</dbReference>
<dbReference type="EMBL" id="CP003630">
    <property type="protein sequence ID" value="AFZ18410.1"/>
    <property type="molecule type" value="Genomic_DNA"/>
</dbReference>
<organism evidence="2 3">
    <name type="scientific">Allocoleopsis franciscana PCC 7113</name>
    <dbReference type="NCBI Taxonomy" id="1173027"/>
    <lineage>
        <taxon>Bacteria</taxon>
        <taxon>Bacillati</taxon>
        <taxon>Cyanobacteriota</taxon>
        <taxon>Cyanophyceae</taxon>
        <taxon>Coleofasciculales</taxon>
        <taxon>Coleofasciculaceae</taxon>
        <taxon>Allocoleopsis</taxon>
        <taxon>Allocoleopsis franciscana</taxon>
    </lineage>
</organism>
<name>K9WDD5_9CYAN</name>
<keyword evidence="1" id="KW-1133">Transmembrane helix</keyword>
<reference evidence="2 3" key="1">
    <citation type="submission" date="2012-06" db="EMBL/GenBank/DDBJ databases">
        <title>Finished chromosome of genome of Microcoleus sp. PCC 7113.</title>
        <authorList>
            <consortium name="US DOE Joint Genome Institute"/>
            <person name="Gugger M."/>
            <person name="Coursin T."/>
            <person name="Rippka R."/>
            <person name="Tandeau De Marsac N."/>
            <person name="Huntemann M."/>
            <person name="Wei C.-L."/>
            <person name="Han J."/>
            <person name="Detter J.C."/>
            <person name="Han C."/>
            <person name="Tapia R."/>
            <person name="Chen A."/>
            <person name="Kyrpides N."/>
            <person name="Mavromatis K."/>
            <person name="Markowitz V."/>
            <person name="Szeto E."/>
            <person name="Ivanova N."/>
            <person name="Pagani I."/>
            <person name="Pati A."/>
            <person name="Goodwin L."/>
            <person name="Nordberg H.P."/>
            <person name="Cantor M.N."/>
            <person name="Hua S.X."/>
            <person name="Woyke T."/>
            <person name="Kerfeld C.A."/>
        </authorList>
    </citation>
    <scope>NUCLEOTIDE SEQUENCE [LARGE SCALE GENOMIC DNA]</scope>
    <source>
        <strain evidence="2 3">PCC 7113</strain>
    </source>
</reference>
<feature type="transmembrane region" description="Helical" evidence="1">
    <location>
        <begin position="7"/>
        <end position="29"/>
    </location>
</feature>
<gene>
    <name evidence="2" type="ORF">Mic7113_2618</name>
</gene>
<dbReference type="eggNOG" id="COG3087">
    <property type="taxonomic scope" value="Bacteria"/>
</dbReference>
<dbReference type="Proteomes" id="UP000010471">
    <property type="component" value="Chromosome"/>
</dbReference>
<dbReference type="AlphaFoldDB" id="K9WDD5"/>
<evidence type="ECO:0000313" key="2">
    <source>
        <dbReference type="EMBL" id="AFZ18410.1"/>
    </source>
</evidence>
<protein>
    <recommendedName>
        <fullName evidence="4">DUF928 domain-containing protein</fullName>
    </recommendedName>
</protein>
<sequence>MKTQSSFATAFLGTTSIVSLQLLGVLYPLPTTARNAVDVANNNQSFLVSQATGSRIRFVPPVTKNPRQSQGAGSRGCGEETLGQNLVTLLIPSRDYIGQTISSHPTFSWYLSQPVEVPMQFTLVEDKRGGGGKTIWEKKIDSPQQGMIHVEIPKDRPELLPGKTYRWTISLVCNSVQPSANRYFISYIERVPITPALEQKLSATGFNRNSLPKTIPSGSSLEIRDYASLYAESGLWYDAVAALTTAIKQYPKDVLVQDDLFSLFNQVGLGDVAKQERQRLFQK</sequence>
<dbReference type="STRING" id="1173027.Mic7113_2618"/>
<evidence type="ECO:0008006" key="4">
    <source>
        <dbReference type="Google" id="ProtNLM"/>
    </source>
</evidence>
<evidence type="ECO:0000313" key="3">
    <source>
        <dbReference type="Proteomes" id="UP000010471"/>
    </source>
</evidence>
<dbReference type="KEGG" id="mic:Mic7113_2618"/>
<keyword evidence="1" id="KW-0812">Transmembrane</keyword>
<dbReference type="HOGENOM" id="CLU_061545_2_1_3"/>
<keyword evidence="1" id="KW-0472">Membrane</keyword>
<dbReference type="OrthoDB" id="467321at2"/>
<accession>K9WDD5</accession>
<dbReference type="RefSeq" id="WP_015182559.1">
    <property type="nucleotide sequence ID" value="NC_019738.1"/>
</dbReference>
<keyword evidence="3" id="KW-1185">Reference proteome</keyword>
<proteinExistence type="predicted"/>